<evidence type="ECO:0000256" key="2">
    <source>
        <dbReference type="ARBA" id="ARBA00009012"/>
    </source>
</evidence>
<evidence type="ECO:0000256" key="3">
    <source>
        <dbReference type="ARBA" id="ARBA00022692"/>
    </source>
</evidence>
<evidence type="ECO:0000256" key="6">
    <source>
        <dbReference type="SAM" id="Phobius"/>
    </source>
</evidence>
<dbReference type="EMBL" id="CP022983">
    <property type="protein sequence ID" value="ASV69006.1"/>
    <property type="molecule type" value="Genomic_DNA"/>
</dbReference>
<dbReference type="Proteomes" id="UP000215137">
    <property type="component" value="Chromosome"/>
</dbReference>
<dbReference type="GO" id="GO:0016020">
    <property type="term" value="C:membrane"/>
    <property type="evidence" value="ECO:0007669"/>
    <property type="project" value="UniProtKB-SubCell"/>
</dbReference>
<evidence type="ECO:0000256" key="5">
    <source>
        <dbReference type="ARBA" id="ARBA00023136"/>
    </source>
</evidence>
<dbReference type="Pfam" id="PF01940">
    <property type="entry name" value="DUF92"/>
    <property type="match status" value="1"/>
</dbReference>
<evidence type="ECO:0008006" key="9">
    <source>
        <dbReference type="Google" id="ProtNLM"/>
    </source>
</evidence>
<accession>A0A248TLD6</accession>
<feature type="transmembrane region" description="Helical" evidence="6">
    <location>
        <begin position="94"/>
        <end position="117"/>
    </location>
</feature>
<evidence type="ECO:0000313" key="7">
    <source>
        <dbReference type="EMBL" id="ASV69006.1"/>
    </source>
</evidence>
<proteinExistence type="inferred from homology"/>
<keyword evidence="5 6" id="KW-0472">Membrane</keyword>
<dbReference type="PANTHER" id="PTHR13353">
    <property type="entry name" value="TRANSMEMBRANE PROTEIN 19"/>
    <property type="match status" value="1"/>
</dbReference>
<keyword evidence="8" id="KW-1185">Reference proteome</keyword>
<dbReference type="OrthoDB" id="9808500at2"/>
<organism evidence="7 8">
    <name type="scientific">Cytobacillus kochii</name>
    <dbReference type="NCBI Taxonomy" id="859143"/>
    <lineage>
        <taxon>Bacteria</taxon>
        <taxon>Bacillati</taxon>
        <taxon>Bacillota</taxon>
        <taxon>Bacilli</taxon>
        <taxon>Bacillales</taxon>
        <taxon>Bacillaceae</taxon>
        <taxon>Cytobacillus</taxon>
    </lineage>
</organism>
<evidence type="ECO:0000256" key="4">
    <source>
        <dbReference type="ARBA" id="ARBA00022989"/>
    </source>
</evidence>
<evidence type="ECO:0000256" key="1">
    <source>
        <dbReference type="ARBA" id="ARBA00004141"/>
    </source>
</evidence>
<comment type="similarity">
    <text evidence="2">Belongs to the TMEM19 family.</text>
</comment>
<comment type="subcellular location">
    <subcellularLocation>
        <location evidence="1">Membrane</location>
        <topology evidence="1">Multi-pass membrane protein</topology>
    </subcellularLocation>
</comment>
<dbReference type="KEGG" id="bko:CKF48_17900"/>
<feature type="transmembrane region" description="Helical" evidence="6">
    <location>
        <begin position="240"/>
        <end position="261"/>
    </location>
</feature>
<dbReference type="AlphaFoldDB" id="A0A248TLD6"/>
<keyword evidence="3 6" id="KW-0812">Transmembrane</keyword>
<sequence>MKELIFIFLVLIAAFLGYLLQLLTKSGAIAAIVVGVLINLGFGWRGLLLLGFFFTSSSLLSKYKKKQKQQIEARHEKGSTRDWQQVVANGGLPALFSVLFIIFPSPIFFIAFTITIASANSDTWASEIGSLSKRRPLSIQHFKQVEPGTSGAMSFLGTFAAIMGSFSIAIIAMLSYSLSFSTMFIIFVFGFLGNILDTLLGAFIQVTYRCPSCDMVVESKWHCNRKTVHISGNTIVNNDLVNLSSCALASLLGVLFFVTVAGG</sequence>
<feature type="transmembrane region" description="Helical" evidence="6">
    <location>
        <begin position="152"/>
        <end position="176"/>
    </location>
</feature>
<reference evidence="7 8" key="1">
    <citation type="submission" date="2017-08" db="EMBL/GenBank/DDBJ databases">
        <title>Complete Genome Sequence of Bacillus kochii Oregon-R-modENCODE STRAIN BDGP4, isolated from Drosophila melanogaster gut.</title>
        <authorList>
            <person name="Wan K.H."/>
            <person name="Yu C."/>
            <person name="Park S."/>
            <person name="Hammonds A.S."/>
            <person name="Booth B.W."/>
            <person name="Celniker S.E."/>
        </authorList>
    </citation>
    <scope>NUCLEOTIDE SEQUENCE [LARGE SCALE GENOMIC DNA]</scope>
    <source>
        <strain evidence="7 8">BDGP4</strain>
    </source>
</reference>
<feature type="transmembrane region" description="Helical" evidence="6">
    <location>
        <begin position="40"/>
        <end position="60"/>
    </location>
</feature>
<dbReference type="PANTHER" id="PTHR13353:SF5">
    <property type="entry name" value="TRANSMEMBRANE PROTEIN 19"/>
    <property type="match status" value="1"/>
</dbReference>
<dbReference type="RefSeq" id="WP_095372570.1">
    <property type="nucleotide sequence ID" value="NZ_CP022983.1"/>
</dbReference>
<dbReference type="InterPro" id="IPR002794">
    <property type="entry name" value="DUF92_TMEM19"/>
</dbReference>
<protein>
    <recommendedName>
        <fullName evidence="9">DUF92 domain-containing protein</fullName>
    </recommendedName>
</protein>
<keyword evidence="4 6" id="KW-1133">Transmembrane helix</keyword>
<evidence type="ECO:0000313" key="8">
    <source>
        <dbReference type="Proteomes" id="UP000215137"/>
    </source>
</evidence>
<name>A0A248TLD6_9BACI</name>
<feature type="transmembrane region" description="Helical" evidence="6">
    <location>
        <begin position="183"/>
        <end position="206"/>
    </location>
</feature>
<gene>
    <name evidence="7" type="ORF">CKF48_17900</name>
</gene>